<organism evidence="1">
    <name type="scientific">marine sediment metagenome</name>
    <dbReference type="NCBI Taxonomy" id="412755"/>
    <lineage>
        <taxon>unclassified sequences</taxon>
        <taxon>metagenomes</taxon>
        <taxon>ecological metagenomes</taxon>
    </lineage>
</organism>
<dbReference type="Gene3D" id="3.40.190.10">
    <property type="entry name" value="Periplasmic binding protein-like II"/>
    <property type="match status" value="2"/>
</dbReference>
<dbReference type="SUPFAM" id="SSF53850">
    <property type="entry name" value="Periplasmic binding protein-like II"/>
    <property type="match status" value="1"/>
</dbReference>
<accession>X0YZT1</accession>
<dbReference type="EMBL" id="BART01007040">
    <property type="protein sequence ID" value="GAG53768.1"/>
    <property type="molecule type" value="Genomic_DNA"/>
</dbReference>
<name>X0YZT1_9ZZZZ</name>
<dbReference type="InterPro" id="IPR006059">
    <property type="entry name" value="SBP"/>
</dbReference>
<dbReference type="AlphaFoldDB" id="X0YZT1"/>
<gene>
    <name evidence="1" type="ORF">S01H4_16072</name>
</gene>
<proteinExistence type="predicted"/>
<sequence length="157" mass="17950">WLWGRRTENDTAKDILENKTIITRIPYSKDGVPATYLEVKPIMMSKFSKDKNAAWDLIKYITSKEKMAQWLVESGGIPARKDSLNMDVFEKAGIQWWMQGFANELPISVAMSPINWGPVSEANLRAVNYVIYGEKSAKDAAQWLLDTYNDLNEKDTL</sequence>
<dbReference type="Pfam" id="PF13416">
    <property type="entry name" value="SBP_bac_8"/>
    <property type="match status" value="1"/>
</dbReference>
<evidence type="ECO:0000313" key="1">
    <source>
        <dbReference type="EMBL" id="GAG53768.1"/>
    </source>
</evidence>
<reference evidence="1" key="1">
    <citation type="journal article" date="2014" name="Front. Microbiol.">
        <title>High frequency of phylogenetically diverse reductive dehalogenase-homologous genes in deep subseafloor sedimentary metagenomes.</title>
        <authorList>
            <person name="Kawai M."/>
            <person name="Futagami T."/>
            <person name="Toyoda A."/>
            <person name="Takaki Y."/>
            <person name="Nishi S."/>
            <person name="Hori S."/>
            <person name="Arai W."/>
            <person name="Tsubouchi T."/>
            <person name="Morono Y."/>
            <person name="Uchiyama I."/>
            <person name="Ito T."/>
            <person name="Fujiyama A."/>
            <person name="Inagaki F."/>
            <person name="Takami H."/>
        </authorList>
    </citation>
    <scope>NUCLEOTIDE SEQUENCE</scope>
    <source>
        <strain evidence="1">Expedition CK06-06</strain>
    </source>
</reference>
<comment type="caution">
    <text evidence="1">The sequence shown here is derived from an EMBL/GenBank/DDBJ whole genome shotgun (WGS) entry which is preliminary data.</text>
</comment>
<protein>
    <submittedName>
        <fullName evidence="1">Uncharacterized protein</fullName>
    </submittedName>
</protein>
<feature type="non-terminal residue" evidence="1">
    <location>
        <position position="1"/>
    </location>
</feature>